<dbReference type="RefSeq" id="WP_177225258.1">
    <property type="nucleotide sequence ID" value="NZ_FOWE01000010.1"/>
</dbReference>
<accession>A0A1I5HPL5</accession>
<proteinExistence type="predicted"/>
<feature type="domain" description="Glycosyltransferase 2-like" evidence="2">
    <location>
        <begin position="8"/>
        <end position="139"/>
    </location>
</feature>
<sequence length="961" mass="106223">MNGPPLVSCIMPTADRRDFVATAIRCFVAQDYPRLTLVVVDDGVDAVEDLMPDDPAVHYHRRPPGLPLGAKRNLACELAEGDIVVHWDDDDWSASWRVSHQVAALLDSGADVCGLATLLFRDVDGDRAYRYRYPQNGARDWVAGGTMAYRRDFWRRNPFPAVRTGEDTRFLWSPCPKRVLALPDDSFYVATIHRSNTSTRRPSGSRWKAVPVSEVERVMSTDQRQQTDRGTGSPAVTLSLPYYRAEDTIVGAVQSALAQTHRDLRLVVINDGDPRSPWPLLEHVDDERLVRFDLDTNHGRYFADAVVLAATDSPWFGVQDADDWSETERVARYLSALRERHAEFAIGAQQLHAGGRVSVETNDRVLEPLSERMRHIGHHCGLADTDVLRSIGGIHPGYRFGYDTLLVNLLRMAAPVAHVGEPLHHRRRHSGSLTSSPETGIGSPARLAAQRRLSALYQRARRCHQDYLAGAIDRTELRRRIGRLIRDDVDPPTATAVSAAAARLRQVLTAPVPPLITVPSRQRITVPAAPRSPVVGLGVLLDRAELWSDPCAVARETALELAAYLSARRPRRVLECGSGASTAVLARYAVEASASVVVLEHDRRRAERTRGLLRALGLGSGVEIVVTGLTRRRWADGGEHAWYDHPLDGDFDFVFVHGPPTAGGRAAAPFALRPHLTGDGELWIDDGREDELRCAALARELGVDVDLLPVSSNGLLRASPAAAVRRPIVDGREVTVSLLTGQRPRLLERTVSALLASAPGLLETAHVVVQVNSPDEETVGLVEGWDWVDELRVHAGSLLSIGDGTRELMARAAAASRPYVLHLEDDWVAGTADESWLGRARDVLDRNPDVGQVRLRHRGERVLPRHMVTDRPIRWTDRDGWAFAPAAHFTFNPSLVRRADLEKIFPASSQDAAQRRFLAARFATAQLSPGIFHHIGVESLRRRREGRTLDDGLGTRIEAHP</sequence>
<keyword evidence="3" id="KW-0489">Methyltransferase</keyword>
<organism evidence="3 4">
    <name type="scientific">Geodermatophilus obscurus</name>
    <dbReference type="NCBI Taxonomy" id="1861"/>
    <lineage>
        <taxon>Bacteria</taxon>
        <taxon>Bacillati</taxon>
        <taxon>Actinomycetota</taxon>
        <taxon>Actinomycetes</taxon>
        <taxon>Geodermatophilales</taxon>
        <taxon>Geodermatophilaceae</taxon>
        <taxon>Geodermatophilus</taxon>
    </lineage>
</organism>
<dbReference type="PANTHER" id="PTHR22916">
    <property type="entry name" value="GLYCOSYLTRANSFERASE"/>
    <property type="match status" value="1"/>
</dbReference>
<feature type="region of interest" description="Disordered" evidence="1">
    <location>
        <begin position="423"/>
        <end position="443"/>
    </location>
</feature>
<reference evidence="4" key="1">
    <citation type="submission" date="2016-10" db="EMBL/GenBank/DDBJ databases">
        <authorList>
            <person name="Varghese N."/>
            <person name="Submissions S."/>
        </authorList>
    </citation>
    <scope>NUCLEOTIDE SEQUENCE [LARGE SCALE GENOMIC DNA]</scope>
    <source>
        <strain evidence="4">DSM 43161</strain>
    </source>
</reference>
<keyword evidence="3" id="KW-0808">Transferase</keyword>
<dbReference type="GO" id="GO:0008168">
    <property type="term" value="F:methyltransferase activity"/>
    <property type="evidence" value="ECO:0007669"/>
    <property type="project" value="UniProtKB-KW"/>
</dbReference>
<dbReference type="InterPro" id="IPR001173">
    <property type="entry name" value="Glyco_trans_2-like"/>
</dbReference>
<dbReference type="AlphaFoldDB" id="A0A1I5HPL5"/>
<feature type="domain" description="Glycosyltransferase 2-like" evidence="2">
    <location>
        <begin position="240"/>
        <end position="364"/>
    </location>
</feature>
<dbReference type="CDD" id="cd00761">
    <property type="entry name" value="Glyco_tranf_GTA_type"/>
    <property type="match status" value="2"/>
</dbReference>
<dbReference type="PANTHER" id="PTHR22916:SF3">
    <property type="entry name" value="UDP-GLCNAC:BETAGAL BETA-1,3-N-ACETYLGLUCOSAMINYLTRANSFERASE-LIKE PROTEIN 1"/>
    <property type="match status" value="1"/>
</dbReference>
<dbReference type="EMBL" id="FOWE01000010">
    <property type="protein sequence ID" value="SFO50203.1"/>
    <property type="molecule type" value="Genomic_DNA"/>
</dbReference>
<gene>
    <name evidence="3" type="ORF">SAMN05660359_03903</name>
</gene>
<dbReference type="InterPro" id="IPR029063">
    <property type="entry name" value="SAM-dependent_MTases_sf"/>
</dbReference>
<evidence type="ECO:0000256" key="1">
    <source>
        <dbReference type="SAM" id="MobiDB-lite"/>
    </source>
</evidence>
<evidence type="ECO:0000313" key="3">
    <source>
        <dbReference type="EMBL" id="SFO50203.1"/>
    </source>
</evidence>
<dbReference type="Pfam" id="PF00535">
    <property type="entry name" value="Glycos_transf_2"/>
    <property type="match status" value="2"/>
</dbReference>
<evidence type="ECO:0000259" key="2">
    <source>
        <dbReference type="Pfam" id="PF00535"/>
    </source>
</evidence>
<dbReference type="Gene3D" id="3.90.550.10">
    <property type="entry name" value="Spore Coat Polysaccharide Biosynthesis Protein SpsA, Chain A"/>
    <property type="match status" value="2"/>
</dbReference>
<dbReference type="GO" id="GO:0016758">
    <property type="term" value="F:hexosyltransferase activity"/>
    <property type="evidence" value="ECO:0007669"/>
    <property type="project" value="UniProtKB-ARBA"/>
</dbReference>
<dbReference type="SUPFAM" id="SSF53335">
    <property type="entry name" value="S-adenosyl-L-methionine-dependent methyltransferases"/>
    <property type="match status" value="1"/>
</dbReference>
<dbReference type="Gene3D" id="3.40.50.150">
    <property type="entry name" value="Vaccinia Virus protein VP39"/>
    <property type="match status" value="1"/>
</dbReference>
<dbReference type="Proteomes" id="UP000183642">
    <property type="component" value="Unassembled WGS sequence"/>
</dbReference>
<dbReference type="InterPro" id="IPR029044">
    <property type="entry name" value="Nucleotide-diphossugar_trans"/>
</dbReference>
<dbReference type="SUPFAM" id="SSF53448">
    <property type="entry name" value="Nucleotide-diphospho-sugar transferases"/>
    <property type="match status" value="3"/>
</dbReference>
<evidence type="ECO:0000313" key="4">
    <source>
        <dbReference type="Proteomes" id="UP000183642"/>
    </source>
</evidence>
<protein>
    <submittedName>
        <fullName evidence="3">Methyltransferase domain-containing protein</fullName>
    </submittedName>
</protein>
<keyword evidence="4" id="KW-1185">Reference proteome</keyword>
<dbReference type="GO" id="GO:0032259">
    <property type="term" value="P:methylation"/>
    <property type="evidence" value="ECO:0007669"/>
    <property type="project" value="UniProtKB-KW"/>
</dbReference>
<name>A0A1I5HPL5_9ACTN</name>